<dbReference type="SUPFAM" id="SSF47819">
    <property type="entry name" value="HRDC-like"/>
    <property type="match status" value="1"/>
</dbReference>
<evidence type="ECO:0000313" key="3">
    <source>
        <dbReference type="Proteomes" id="UP000192783"/>
    </source>
</evidence>
<dbReference type="SMART" id="SM00341">
    <property type="entry name" value="HRDC"/>
    <property type="match status" value="1"/>
</dbReference>
<dbReference type="EMBL" id="FWXF01000022">
    <property type="protein sequence ID" value="SMC27612.1"/>
    <property type="molecule type" value="Genomic_DNA"/>
</dbReference>
<evidence type="ECO:0000259" key="1">
    <source>
        <dbReference type="PROSITE" id="PS50967"/>
    </source>
</evidence>
<sequence length="300" mass="34659">MRPYILIDSDDQLQSLIPDLHRHRHVAVDTESNGYYAYYERVCLIQISTSDDDYILDTLALRSTHLLGEIFRSPSVEKILHAAANDIGSLKRDYSFEFQNVFDTALACKILGEKRLGLAGILADRFQVQLEKKWQRCDWGKRPLKPEQLHYARLDTHFLIALRHQLHEELVAKGLAEAAQEAFRRVCLQAPPRERFPEDGYRRIRGVQSLSREALQVLQELYAFRDREARRLDRAPFRVLSNEALLRLAKAMPTTQAQLNEIKALSRNYRSGRPARRLLQAVRRALDSPPATQHAERALP</sequence>
<dbReference type="SMART" id="SM00474">
    <property type="entry name" value="35EXOc"/>
    <property type="match status" value="1"/>
</dbReference>
<dbReference type="SUPFAM" id="SSF53098">
    <property type="entry name" value="Ribonuclease H-like"/>
    <property type="match status" value="1"/>
</dbReference>
<dbReference type="InterPro" id="IPR002562">
    <property type="entry name" value="3'-5'_exonuclease_dom"/>
</dbReference>
<dbReference type="InterPro" id="IPR002121">
    <property type="entry name" value="HRDC_dom"/>
</dbReference>
<dbReference type="GO" id="GO:0000166">
    <property type="term" value="F:nucleotide binding"/>
    <property type="evidence" value="ECO:0007669"/>
    <property type="project" value="InterPro"/>
</dbReference>
<dbReference type="PANTHER" id="PTHR12124:SF47">
    <property type="entry name" value="EXOSOME COMPONENT 10"/>
    <property type="match status" value="1"/>
</dbReference>
<dbReference type="Gene3D" id="3.30.420.10">
    <property type="entry name" value="Ribonuclease H-like superfamily/Ribonuclease H"/>
    <property type="match status" value="1"/>
</dbReference>
<proteinExistence type="predicted"/>
<dbReference type="RefSeq" id="WP_170920648.1">
    <property type="nucleotide sequence ID" value="NZ_FWXF01000022.1"/>
</dbReference>
<dbReference type="GO" id="GO:0003727">
    <property type="term" value="F:single-stranded RNA binding"/>
    <property type="evidence" value="ECO:0007669"/>
    <property type="project" value="TreeGrafter"/>
</dbReference>
<gene>
    <name evidence="2" type="ORF">SAMN02746041_03014</name>
</gene>
<organism evidence="2 3">
    <name type="scientific">Desulfacinum hydrothermale DSM 13146</name>
    <dbReference type="NCBI Taxonomy" id="1121390"/>
    <lineage>
        <taxon>Bacteria</taxon>
        <taxon>Pseudomonadati</taxon>
        <taxon>Thermodesulfobacteriota</taxon>
        <taxon>Syntrophobacteria</taxon>
        <taxon>Syntrophobacterales</taxon>
        <taxon>Syntrophobacteraceae</taxon>
        <taxon>Desulfacinum</taxon>
    </lineage>
</organism>
<dbReference type="CDD" id="cd06142">
    <property type="entry name" value="RNaseD_exo"/>
    <property type="match status" value="1"/>
</dbReference>
<dbReference type="Pfam" id="PF00570">
    <property type="entry name" value="HRDC"/>
    <property type="match status" value="1"/>
</dbReference>
<feature type="domain" description="HRDC" evidence="1">
    <location>
        <begin position="211"/>
        <end position="292"/>
    </location>
</feature>
<dbReference type="GO" id="GO:0000175">
    <property type="term" value="F:3'-5'-RNA exonuclease activity"/>
    <property type="evidence" value="ECO:0007669"/>
    <property type="project" value="InterPro"/>
</dbReference>
<evidence type="ECO:0000313" key="2">
    <source>
        <dbReference type="EMBL" id="SMC27612.1"/>
    </source>
</evidence>
<keyword evidence="3" id="KW-1185">Reference proteome</keyword>
<dbReference type="Pfam" id="PF01612">
    <property type="entry name" value="DNA_pol_A_exo1"/>
    <property type="match status" value="1"/>
</dbReference>
<dbReference type="InterPro" id="IPR045092">
    <property type="entry name" value="Rrp6-like"/>
</dbReference>
<accession>A0A1W1XUS3</accession>
<dbReference type="GO" id="GO:0000467">
    <property type="term" value="P:exonucleolytic trimming to generate mature 3'-end of 5.8S rRNA from tricistronic rRNA transcript (SSU-rRNA, 5.8S rRNA, LSU-rRNA)"/>
    <property type="evidence" value="ECO:0007669"/>
    <property type="project" value="InterPro"/>
</dbReference>
<dbReference type="InterPro" id="IPR036397">
    <property type="entry name" value="RNaseH_sf"/>
</dbReference>
<dbReference type="PANTHER" id="PTHR12124">
    <property type="entry name" value="POLYMYOSITIS/SCLERODERMA AUTOANTIGEN-RELATED"/>
    <property type="match status" value="1"/>
</dbReference>
<dbReference type="InterPro" id="IPR010997">
    <property type="entry name" value="HRDC-like_sf"/>
</dbReference>
<dbReference type="Proteomes" id="UP000192783">
    <property type="component" value="Unassembled WGS sequence"/>
</dbReference>
<dbReference type="Gene3D" id="1.10.150.80">
    <property type="entry name" value="HRDC domain"/>
    <property type="match status" value="1"/>
</dbReference>
<protein>
    <submittedName>
        <fullName evidence="2">Ribonuclease D</fullName>
    </submittedName>
</protein>
<dbReference type="GO" id="GO:0071051">
    <property type="term" value="P:poly(A)-dependent snoRNA 3'-end processing"/>
    <property type="evidence" value="ECO:0007669"/>
    <property type="project" value="TreeGrafter"/>
</dbReference>
<dbReference type="AlphaFoldDB" id="A0A1W1XUS3"/>
<reference evidence="2 3" key="1">
    <citation type="submission" date="2017-04" db="EMBL/GenBank/DDBJ databases">
        <authorList>
            <person name="Afonso C.L."/>
            <person name="Miller P.J."/>
            <person name="Scott M.A."/>
            <person name="Spackman E."/>
            <person name="Goraichik I."/>
            <person name="Dimitrov K.M."/>
            <person name="Suarez D.L."/>
            <person name="Swayne D.E."/>
        </authorList>
    </citation>
    <scope>NUCLEOTIDE SEQUENCE [LARGE SCALE GENOMIC DNA]</scope>
    <source>
        <strain evidence="2 3">DSM 13146</strain>
    </source>
</reference>
<name>A0A1W1XUS3_9BACT</name>
<dbReference type="GO" id="GO:0071044">
    <property type="term" value="P:histone mRNA catabolic process"/>
    <property type="evidence" value="ECO:0007669"/>
    <property type="project" value="TreeGrafter"/>
</dbReference>
<dbReference type="STRING" id="1121390.SAMN02746041_03014"/>
<dbReference type="PROSITE" id="PS50967">
    <property type="entry name" value="HRDC"/>
    <property type="match status" value="1"/>
</dbReference>
<dbReference type="InterPro" id="IPR012337">
    <property type="entry name" value="RNaseH-like_sf"/>
</dbReference>
<dbReference type="InterPro" id="IPR044876">
    <property type="entry name" value="HRDC_dom_sf"/>
</dbReference>